<evidence type="ECO:0000313" key="2">
    <source>
        <dbReference type="EMBL" id="MCI24467.1"/>
    </source>
</evidence>
<organism evidence="2 3">
    <name type="scientific">Trifolium medium</name>
    <dbReference type="NCBI Taxonomy" id="97028"/>
    <lineage>
        <taxon>Eukaryota</taxon>
        <taxon>Viridiplantae</taxon>
        <taxon>Streptophyta</taxon>
        <taxon>Embryophyta</taxon>
        <taxon>Tracheophyta</taxon>
        <taxon>Spermatophyta</taxon>
        <taxon>Magnoliopsida</taxon>
        <taxon>eudicotyledons</taxon>
        <taxon>Gunneridae</taxon>
        <taxon>Pentapetalae</taxon>
        <taxon>rosids</taxon>
        <taxon>fabids</taxon>
        <taxon>Fabales</taxon>
        <taxon>Fabaceae</taxon>
        <taxon>Papilionoideae</taxon>
        <taxon>50 kb inversion clade</taxon>
        <taxon>NPAAA clade</taxon>
        <taxon>Hologalegina</taxon>
        <taxon>IRL clade</taxon>
        <taxon>Trifolieae</taxon>
        <taxon>Trifolium</taxon>
    </lineage>
</organism>
<accession>A0A392QKN5</accession>
<name>A0A392QKN5_9FABA</name>
<sequence>GKASKDELESTMKEMTGLKLETAKLRDQLSHVLVELKATQRELLNKDTEIFAARDSESNAVAKAEQLENDLKLEKEQKEELLHQVNELSEIIHRSKLPAIKTEKRNLGFKPVKE</sequence>
<comment type="caution">
    <text evidence="2">The sequence shown here is derived from an EMBL/GenBank/DDBJ whole genome shotgun (WGS) entry which is preliminary data.</text>
</comment>
<dbReference type="AlphaFoldDB" id="A0A392QKN5"/>
<dbReference type="EMBL" id="LXQA010141655">
    <property type="protein sequence ID" value="MCI24467.1"/>
    <property type="molecule type" value="Genomic_DNA"/>
</dbReference>
<reference evidence="2 3" key="1">
    <citation type="journal article" date="2018" name="Front. Plant Sci.">
        <title>Red Clover (Trifolium pratense) and Zigzag Clover (T. medium) - A Picture of Genomic Similarities and Differences.</title>
        <authorList>
            <person name="Dluhosova J."/>
            <person name="Istvanek J."/>
            <person name="Nedelnik J."/>
            <person name="Repkova J."/>
        </authorList>
    </citation>
    <scope>NUCLEOTIDE SEQUENCE [LARGE SCALE GENOMIC DNA]</scope>
    <source>
        <strain evidence="3">cv. 10/8</strain>
        <tissue evidence="2">Leaf</tissue>
    </source>
</reference>
<feature type="coiled-coil region" evidence="1">
    <location>
        <begin position="57"/>
        <end position="91"/>
    </location>
</feature>
<feature type="non-terminal residue" evidence="2">
    <location>
        <position position="1"/>
    </location>
</feature>
<dbReference type="Proteomes" id="UP000265520">
    <property type="component" value="Unassembled WGS sequence"/>
</dbReference>
<proteinExistence type="predicted"/>
<protein>
    <submittedName>
        <fullName evidence="2">Protein WEAK CHLOROPLAST MOVEMENT UNDER BLUE LIGHT-like</fullName>
    </submittedName>
</protein>
<keyword evidence="3" id="KW-1185">Reference proteome</keyword>
<evidence type="ECO:0000256" key="1">
    <source>
        <dbReference type="SAM" id="Coils"/>
    </source>
</evidence>
<keyword evidence="1" id="KW-0175">Coiled coil</keyword>
<evidence type="ECO:0000313" key="3">
    <source>
        <dbReference type="Proteomes" id="UP000265520"/>
    </source>
</evidence>